<evidence type="ECO:0000313" key="1">
    <source>
        <dbReference type="EMBL" id="MBE8712770.1"/>
    </source>
</evidence>
<proteinExistence type="predicted"/>
<organism evidence="1 2">
    <name type="scientific">Sphingobacterium hungaricum</name>
    <dbReference type="NCBI Taxonomy" id="2082723"/>
    <lineage>
        <taxon>Bacteria</taxon>
        <taxon>Pseudomonadati</taxon>
        <taxon>Bacteroidota</taxon>
        <taxon>Sphingobacteriia</taxon>
        <taxon>Sphingobacteriales</taxon>
        <taxon>Sphingobacteriaceae</taxon>
        <taxon>Sphingobacterium</taxon>
    </lineage>
</organism>
<dbReference type="Proteomes" id="UP000616201">
    <property type="component" value="Unassembled WGS sequence"/>
</dbReference>
<accession>A0A928YQ92</accession>
<keyword evidence="2" id="KW-1185">Reference proteome</keyword>
<gene>
    <name evidence="1" type="ORF">C4F49_03650</name>
</gene>
<reference evidence="1" key="1">
    <citation type="submission" date="2018-02" db="EMBL/GenBank/DDBJ databases">
        <authorList>
            <person name="Vasarhelyi B.M."/>
            <person name="Deshmukh S."/>
            <person name="Balint B."/>
            <person name="Kukolya J."/>
        </authorList>
    </citation>
    <scope>NUCLEOTIDE SEQUENCE</scope>
    <source>
        <strain evidence="1">KB22</strain>
    </source>
</reference>
<protein>
    <submittedName>
        <fullName evidence="1">Uncharacterized protein</fullName>
    </submittedName>
</protein>
<name>A0A928YQ92_9SPHI</name>
<dbReference type="AlphaFoldDB" id="A0A928YQ92"/>
<dbReference type="EMBL" id="PRDK01000003">
    <property type="protein sequence ID" value="MBE8712770.1"/>
    <property type="molecule type" value="Genomic_DNA"/>
</dbReference>
<sequence length="212" mass="24029">MGNKISIENQLSRFEQYDFSSVWLASEEETVYGILTDDYQRIQIKFTSIIKNTTFPNHYSVTGKSNVAGNIGDFSGEIIVDTIQQIVSENWGVDDEYKDKGIIFQGLLTGNYYFKETLSSPHAGSFEGTLKSLFLIDKDNQVAYNAIDMISDGYFNNAFVGTWTLYGSEKPEICNWGDYRVPYSKCDFDIGSGEFSVSDTYLKNGWENLKNN</sequence>
<evidence type="ECO:0000313" key="2">
    <source>
        <dbReference type="Proteomes" id="UP000616201"/>
    </source>
</evidence>
<comment type="caution">
    <text evidence="1">The sequence shown here is derived from an EMBL/GenBank/DDBJ whole genome shotgun (WGS) entry which is preliminary data.</text>
</comment>